<dbReference type="STRING" id="35608.A0A2U1M0R0"/>
<evidence type="ECO:0000313" key="1">
    <source>
        <dbReference type="EMBL" id="PWA54845.1"/>
    </source>
</evidence>
<sequence length="91" mass="10486">MDSVLSLDDGRWSRHATEDVCSRFDVDDFLSGNIRQPSTPVLARLQQEHTHNSPAQVVDPRPEPANFFQDDAHTTMTYQHYILAYDENVIR</sequence>
<dbReference type="EMBL" id="PKPP01006951">
    <property type="protein sequence ID" value="PWA54845.1"/>
    <property type="molecule type" value="Genomic_DNA"/>
</dbReference>
<dbReference type="Proteomes" id="UP000245207">
    <property type="component" value="Unassembled WGS sequence"/>
</dbReference>
<comment type="caution">
    <text evidence="1">The sequence shown here is derived from an EMBL/GenBank/DDBJ whole genome shotgun (WGS) entry which is preliminary data.</text>
</comment>
<organism evidence="1 2">
    <name type="scientific">Artemisia annua</name>
    <name type="common">Sweet wormwood</name>
    <dbReference type="NCBI Taxonomy" id="35608"/>
    <lineage>
        <taxon>Eukaryota</taxon>
        <taxon>Viridiplantae</taxon>
        <taxon>Streptophyta</taxon>
        <taxon>Embryophyta</taxon>
        <taxon>Tracheophyta</taxon>
        <taxon>Spermatophyta</taxon>
        <taxon>Magnoliopsida</taxon>
        <taxon>eudicotyledons</taxon>
        <taxon>Gunneridae</taxon>
        <taxon>Pentapetalae</taxon>
        <taxon>asterids</taxon>
        <taxon>campanulids</taxon>
        <taxon>Asterales</taxon>
        <taxon>Asteraceae</taxon>
        <taxon>Asteroideae</taxon>
        <taxon>Anthemideae</taxon>
        <taxon>Artemisiinae</taxon>
        <taxon>Artemisia</taxon>
    </lineage>
</organism>
<name>A0A2U1M0R0_ARTAN</name>
<protein>
    <submittedName>
        <fullName evidence="1">Associated molecule with the SH3 domain of STAM 3</fullName>
    </submittedName>
</protein>
<gene>
    <name evidence="1" type="ORF">CTI12_AA432350</name>
</gene>
<dbReference type="AlphaFoldDB" id="A0A2U1M0R0"/>
<reference evidence="1 2" key="1">
    <citation type="journal article" date="2018" name="Mol. Plant">
        <title>The genome of Artemisia annua provides insight into the evolution of Asteraceae family and artemisinin biosynthesis.</title>
        <authorList>
            <person name="Shen Q."/>
            <person name="Zhang L."/>
            <person name="Liao Z."/>
            <person name="Wang S."/>
            <person name="Yan T."/>
            <person name="Shi P."/>
            <person name="Liu M."/>
            <person name="Fu X."/>
            <person name="Pan Q."/>
            <person name="Wang Y."/>
            <person name="Lv Z."/>
            <person name="Lu X."/>
            <person name="Zhang F."/>
            <person name="Jiang W."/>
            <person name="Ma Y."/>
            <person name="Chen M."/>
            <person name="Hao X."/>
            <person name="Li L."/>
            <person name="Tang Y."/>
            <person name="Lv G."/>
            <person name="Zhou Y."/>
            <person name="Sun X."/>
            <person name="Brodelius P.E."/>
            <person name="Rose J.K.C."/>
            <person name="Tang K."/>
        </authorList>
    </citation>
    <scope>NUCLEOTIDE SEQUENCE [LARGE SCALE GENOMIC DNA]</scope>
    <source>
        <strain evidence="2">cv. Huhao1</strain>
        <tissue evidence="1">Leaf</tissue>
    </source>
</reference>
<proteinExistence type="predicted"/>
<evidence type="ECO:0000313" key="2">
    <source>
        <dbReference type="Proteomes" id="UP000245207"/>
    </source>
</evidence>
<accession>A0A2U1M0R0</accession>
<keyword evidence="2" id="KW-1185">Reference proteome</keyword>
<dbReference type="OrthoDB" id="3640at2759"/>